<organism evidence="1 2">
    <name type="scientific">Rhodovulum sulfidophilum</name>
    <name type="common">Rhodobacter sulfidophilus</name>
    <dbReference type="NCBI Taxonomy" id="35806"/>
    <lineage>
        <taxon>Bacteria</taxon>
        <taxon>Pseudomonadati</taxon>
        <taxon>Pseudomonadota</taxon>
        <taxon>Alphaproteobacteria</taxon>
        <taxon>Rhodobacterales</taxon>
        <taxon>Paracoccaceae</taxon>
        <taxon>Rhodovulum</taxon>
    </lineage>
</organism>
<evidence type="ECO:0000313" key="1">
    <source>
        <dbReference type="EMBL" id="BAQ68654.1"/>
    </source>
</evidence>
<name>A0A0D6B1U7_RHOSU</name>
<proteinExistence type="predicted"/>
<dbReference type="PATRIC" id="fig|35806.4.peg.1545"/>
<dbReference type="KEGG" id="rsu:NHU_01496"/>
<reference evidence="1 2" key="1">
    <citation type="submission" date="2015-02" db="EMBL/GenBank/DDBJ databases">
        <title>Genome sequene of Rhodovulum sulfidophilum DSM 2351.</title>
        <authorList>
            <person name="Nagao N."/>
        </authorList>
    </citation>
    <scope>NUCLEOTIDE SEQUENCE [LARGE SCALE GENOMIC DNA]</scope>
    <source>
        <strain evidence="1 2">DSM 2351</strain>
    </source>
</reference>
<dbReference type="Proteomes" id="UP000064912">
    <property type="component" value="Chromosome"/>
</dbReference>
<dbReference type="AlphaFoldDB" id="A0A0D6B1U7"/>
<protein>
    <submittedName>
        <fullName evidence="1">Uncharacterized protein</fullName>
    </submittedName>
</protein>
<accession>A0A0D6B1U7</accession>
<sequence length="80" mass="8923">MVPAGRGWIGRGADEPISGRRRAVRVHACPVVRNIRTRACPLVRSKRIDPGYPIRRKCRAVYHRVIVPAGRGGDRARVCP</sequence>
<dbReference type="EMBL" id="AP014800">
    <property type="protein sequence ID" value="BAQ68654.1"/>
    <property type="molecule type" value="Genomic_DNA"/>
</dbReference>
<gene>
    <name evidence="1" type="ORF">NHU_01496</name>
</gene>
<evidence type="ECO:0000313" key="2">
    <source>
        <dbReference type="Proteomes" id="UP000064912"/>
    </source>
</evidence>